<organism evidence="3 6">
    <name type="scientific">Murid herpesvirus 1</name>
    <name type="common">MuHV-1</name>
    <name type="synonym">Mouse cytomegalovirus</name>
    <dbReference type="NCBI Taxonomy" id="10366"/>
    <lineage>
        <taxon>Viruses</taxon>
        <taxon>Duplodnaviria</taxon>
        <taxon>Heunggongvirae</taxon>
        <taxon>Peploviricota</taxon>
        <taxon>Herviviricetes</taxon>
        <taxon>Herpesvirales</taxon>
        <taxon>Orthoherpesviridae</taxon>
        <taxon>Betaherpesvirinae</taxon>
        <taxon>Muromegalovirus</taxon>
        <taxon>Muromegalovirus muridbeta1</taxon>
    </lineage>
</organism>
<feature type="compositionally biased region" description="Basic residues" evidence="1">
    <location>
        <begin position="107"/>
        <end position="147"/>
    </location>
</feature>
<evidence type="ECO:0000256" key="1">
    <source>
        <dbReference type="SAM" id="MobiDB-lite"/>
    </source>
</evidence>
<organismHost>
    <name type="scientific">Mus musculus</name>
    <name type="common">Mouse</name>
    <dbReference type="NCBI Taxonomy" id="10090"/>
</organismHost>
<evidence type="ECO:0000313" key="4">
    <source>
        <dbReference type="EMBL" id="CCE56854.1"/>
    </source>
</evidence>
<feature type="region of interest" description="Disordered" evidence="1">
    <location>
        <begin position="67"/>
        <end position="147"/>
    </location>
</feature>
<dbReference type="EMBL" id="HE610452">
    <property type="protein sequence ID" value="CCE56691.1"/>
    <property type="molecule type" value="Genomic_DNA"/>
</dbReference>
<gene>
    <name evidence="3" type="primary">m19</name>
</gene>
<reference evidence="6 7" key="2">
    <citation type="journal article" date="2013" name="Virology">
        <title>The genome of murine cytomegalovirus is shaped by purifying selection and extensive recombination.</title>
        <authorList>
            <person name="Smith L.M."/>
            <person name="McWhorter A.R."/>
            <person name="Shellam G.R."/>
            <person name="Redwood A.J."/>
        </authorList>
    </citation>
    <scope>NUCLEOTIDE SEQUENCE [LARGE SCALE GENOMIC DNA]</scope>
    <source>
        <strain evidence="2">AA18d</strain>
        <strain evidence="3">C4B</strain>
        <strain evidence="4">C4C</strain>
        <strain evidence="5">N1</strain>
    </source>
</reference>
<name>H2A176_MUHV1</name>
<reference evidence="3" key="1">
    <citation type="submission" date="2011-10" db="EMBL/GenBank/DDBJ databases">
        <authorList>
            <person name="Smith L."/>
        </authorList>
    </citation>
    <scope>NUCLEOTIDE SEQUENCE</scope>
    <source>
        <strain evidence="2">AA18d</strain>
        <strain evidence="3">C4B</strain>
        <strain evidence="4">C4C</strain>
        <strain evidence="5">N1</strain>
    </source>
</reference>
<protein>
    <submittedName>
        <fullName evidence="3">M19 protein</fullName>
    </submittedName>
</protein>
<dbReference type="Proteomes" id="UP000122533">
    <property type="component" value="Segment"/>
</dbReference>
<evidence type="ECO:0000313" key="3">
    <source>
        <dbReference type="EMBL" id="CCE56691.1"/>
    </source>
</evidence>
<dbReference type="EMBL" id="HE610451">
    <property type="protein sequence ID" value="CCE56525.1"/>
    <property type="molecule type" value="Genomic_DNA"/>
</dbReference>
<dbReference type="EMBL" id="HE610453">
    <property type="protein sequence ID" value="CCE56854.1"/>
    <property type="molecule type" value="Genomic_DNA"/>
</dbReference>
<dbReference type="Proteomes" id="UP000114645">
    <property type="component" value="Segment"/>
</dbReference>
<accession>H2A176</accession>
<evidence type="ECO:0000313" key="6">
    <source>
        <dbReference type="Proteomes" id="UP000114645"/>
    </source>
</evidence>
<evidence type="ECO:0000313" key="2">
    <source>
        <dbReference type="EMBL" id="CCE56525.1"/>
    </source>
</evidence>
<evidence type="ECO:0000313" key="5">
    <source>
        <dbReference type="EMBL" id="CCE57019.1"/>
    </source>
</evidence>
<dbReference type="EMBL" id="HE610454">
    <property type="protein sequence ID" value="CCE57019.1"/>
    <property type="molecule type" value="Genomic_DNA"/>
</dbReference>
<sequence length="147" mass="17220">MNIIATPIPYHYVSPVHLEILKETRSETRTSDSNGMIFYYKRLILTARPPASRPGLLQSRGRDVLVRGEREEKASRKGGRVSRVTLVGPWATAPRRPSVPLPGRVPRPCRRLRRRPRSTRLPPRRWHRAVPSSTRRHRRRRRRSRRG</sequence>
<proteinExistence type="predicted"/>
<dbReference type="Proteomes" id="UP000168535">
    <property type="component" value="Segment"/>
</dbReference>
<evidence type="ECO:0000313" key="7">
    <source>
        <dbReference type="Proteomes" id="UP000122533"/>
    </source>
</evidence>
<dbReference type="Proteomes" id="UP000155106">
    <property type="component" value="Segment"/>
</dbReference>